<dbReference type="PANTHER" id="PTHR34047">
    <property type="entry name" value="NUCLEAR INTRON MATURASE 1, MITOCHONDRIAL-RELATED"/>
    <property type="match status" value="1"/>
</dbReference>
<comment type="caution">
    <text evidence="2">The sequence shown here is derived from an EMBL/GenBank/DDBJ whole genome shotgun (WGS) entry which is preliminary data.</text>
</comment>
<dbReference type="Pfam" id="PF00078">
    <property type="entry name" value="RVT_1"/>
    <property type="match status" value="1"/>
</dbReference>
<dbReference type="AlphaFoldDB" id="A0A829VZF9"/>
<dbReference type="InterPro" id="IPR051083">
    <property type="entry name" value="GrpII_Intron_Splice-Mob/Def"/>
</dbReference>
<dbReference type="EMBL" id="BJLB01000001">
    <property type="protein sequence ID" value="GEA34438.1"/>
    <property type="molecule type" value="Genomic_DNA"/>
</dbReference>
<dbReference type="InterPro" id="IPR043502">
    <property type="entry name" value="DNA/RNA_pol_sf"/>
</dbReference>
<reference evidence="2 3" key="1">
    <citation type="submission" date="2019-06" db="EMBL/GenBank/DDBJ databases">
        <title>Draft genome sequence of [Clostridium] clostridioforme NBRC 113352.</title>
        <authorList>
            <person name="Miura T."/>
            <person name="Furukawa M."/>
            <person name="Shimamura M."/>
            <person name="Ohyama Y."/>
            <person name="Yamazoe A."/>
            <person name="Kawasaki H."/>
        </authorList>
    </citation>
    <scope>NUCLEOTIDE SEQUENCE [LARGE SCALE GENOMIC DNA]</scope>
    <source>
        <strain evidence="2 3">NBRC 113352</strain>
    </source>
</reference>
<evidence type="ECO:0000313" key="3">
    <source>
        <dbReference type="Proteomes" id="UP000315200"/>
    </source>
</evidence>
<evidence type="ECO:0000259" key="1">
    <source>
        <dbReference type="Pfam" id="PF00078"/>
    </source>
</evidence>
<sequence>MFQQAIAQQLMPIYEPLFSDNSCGYRPGRSAKDAILKVKEYAEQGYTHAAALDLSKYFGSLNHEKLLNILRRDVKDERVIQ</sequence>
<proteinExistence type="predicted"/>
<accession>A0A829VZF9</accession>
<organism evidence="2 3">
    <name type="scientific">Enterocloster clostridioformis</name>
    <dbReference type="NCBI Taxonomy" id="1531"/>
    <lineage>
        <taxon>Bacteria</taxon>
        <taxon>Bacillati</taxon>
        <taxon>Bacillota</taxon>
        <taxon>Clostridia</taxon>
        <taxon>Lachnospirales</taxon>
        <taxon>Lachnospiraceae</taxon>
        <taxon>Enterocloster</taxon>
    </lineage>
</organism>
<gene>
    <name evidence="2" type="ORF">Ccl03g_01510</name>
</gene>
<dbReference type="Proteomes" id="UP000315200">
    <property type="component" value="Unassembled WGS sequence"/>
</dbReference>
<dbReference type="SUPFAM" id="SSF56672">
    <property type="entry name" value="DNA/RNA polymerases"/>
    <property type="match status" value="1"/>
</dbReference>
<protein>
    <recommendedName>
        <fullName evidence="1">Reverse transcriptase domain-containing protein</fullName>
    </recommendedName>
</protein>
<dbReference type="PANTHER" id="PTHR34047:SF8">
    <property type="entry name" value="PROTEIN YKFC"/>
    <property type="match status" value="1"/>
</dbReference>
<name>A0A829VZF9_9FIRM</name>
<evidence type="ECO:0000313" key="2">
    <source>
        <dbReference type="EMBL" id="GEA34438.1"/>
    </source>
</evidence>
<dbReference type="InterPro" id="IPR000477">
    <property type="entry name" value="RT_dom"/>
</dbReference>
<feature type="domain" description="Reverse transcriptase" evidence="1">
    <location>
        <begin position="2"/>
        <end position="71"/>
    </location>
</feature>